<protein>
    <submittedName>
        <fullName evidence="1">Uncharacterized protein</fullName>
    </submittedName>
</protein>
<proteinExistence type="predicted"/>
<reference evidence="1 2" key="1">
    <citation type="submission" date="2018-06" db="EMBL/GenBank/DDBJ databases">
        <authorList>
            <consortium name="Pathogen Informatics"/>
            <person name="Doyle S."/>
        </authorList>
    </citation>
    <scope>NUCLEOTIDE SEQUENCE [LARGE SCALE GENOMIC DNA]</scope>
    <source>
        <strain evidence="1 2">NCTC11166</strain>
    </source>
</reference>
<dbReference type="EMBL" id="UAQP01000014">
    <property type="protein sequence ID" value="SPU55866.1"/>
    <property type="molecule type" value="Genomic_DNA"/>
</dbReference>
<accession>A0A2X1DAF2</accession>
<evidence type="ECO:0000313" key="2">
    <source>
        <dbReference type="Proteomes" id="UP000251186"/>
    </source>
</evidence>
<sequence>MKTFSAEALAAIASGDVLTSGAVQLGREPNQIRLWGGHGVIAFGGVAYLGIGKRGLVSASGGSLGGSEQGAELTLSNVDPDVIGQVNLKTLRGQPAVLWRLIFNGTGARLLHAEVFLRGRIDRAPKEETPGGEAIIRVGIEGPARGLGRRSERMRTDADQRMLDPTANGFAAVAYAGEKAINWGGKPPQRSGTAFGGVSPGQAAAINVLTRGAIQL</sequence>
<name>A0A2X1DAF2_BREVE</name>
<gene>
    <name evidence="1" type="ORF">NCTC11166_03269</name>
</gene>
<dbReference type="Proteomes" id="UP000251186">
    <property type="component" value="Unassembled WGS sequence"/>
</dbReference>
<dbReference type="RefSeq" id="WP_112863698.1">
    <property type="nucleotide sequence ID" value="NZ_UAQP01000014.1"/>
</dbReference>
<dbReference type="AlphaFoldDB" id="A0A2X1DAF2"/>
<organism evidence="1 2">
    <name type="scientific">Brevundimonas vesicularis</name>
    <name type="common">Pseudomonas vesicularis</name>
    <dbReference type="NCBI Taxonomy" id="41276"/>
    <lineage>
        <taxon>Bacteria</taxon>
        <taxon>Pseudomonadati</taxon>
        <taxon>Pseudomonadota</taxon>
        <taxon>Alphaproteobacteria</taxon>
        <taxon>Caulobacterales</taxon>
        <taxon>Caulobacteraceae</taxon>
        <taxon>Brevundimonas</taxon>
    </lineage>
</organism>
<evidence type="ECO:0000313" key="1">
    <source>
        <dbReference type="EMBL" id="SPU55866.1"/>
    </source>
</evidence>